<name>A0A9D1MYP8_9CLOT</name>
<keyword evidence="3" id="KW-0813">Transport</keyword>
<feature type="transmembrane region" description="Helical" evidence="13">
    <location>
        <begin position="298"/>
        <end position="320"/>
    </location>
</feature>
<keyword evidence="8 12" id="KW-0630">Potassium</keyword>
<feature type="binding site" evidence="12">
    <location>
        <position position="219"/>
    </location>
    <ligand>
        <name>K(+)</name>
        <dbReference type="ChEBI" id="CHEBI:29103"/>
    </ligand>
</feature>
<evidence type="ECO:0000256" key="5">
    <source>
        <dbReference type="ARBA" id="ARBA00022519"/>
    </source>
</evidence>
<accession>A0A9D1MYP8</accession>
<evidence type="ECO:0000256" key="13">
    <source>
        <dbReference type="SAM" id="Phobius"/>
    </source>
</evidence>
<reference evidence="14" key="1">
    <citation type="submission" date="2020-10" db="EMBL/GenBank/DDBJ databases">
        <authorList>
            <person name="Gilroy R."/>
        </authorList>
    </citation>
    <scope>NUCLEOTIDE SEQUENCE</scope>
    <source>
        <strain evidence="14">CHK154-7741</strain>
    </source>
</reference>
<proteinExistence type="inferred from homology"/>
<evidence type="ECO:0000256" key="4">
    <source>
        <dbReference type="ARBA" id="ARBA00022475"/>
    </source>
</evidence>
<organism evidence="14 15">
    <name type="scientific">Candidatus Limenecus avicola</name>
    <dbReference type="NCBI Taxonomy" id="2840847"/>
    <lineage>
        <taxon>Bacteria</taxon>
        <taxon>Bacillati</taxon>
        <taxon>Bacillota</taxon>
        <taxon>Clostridia</taxon>
        <taxon>Eubacteriales</taxon>
        <taxon>Clostridiaceae</taxon>
        <taxon>Clostridiaceae incertae sedis</taxon>
        <taxon>Candidatus Limenecus</taxon>
    </lineage>
</organism>
<dbReference type="Proteomes" id="UP000886748">
    <property type="component" value="Unassembled WGS sequence"/>
</dbReference>
<feature type="transmembrane region" description="Helical" evidence="13">
    <location>
        <begin position="452"/>
        <end position="475"/>
    </location>
</feature>
<evidence type="ECO:0000256" key="3">
    <source>
        <dbReference type="ARBA" id="ARBA00022448"/>
    </source>
</evidence>
<feature type="binding site" evidence="12">
    <location>
        <position position="433"/>
    </location>
    <ligand>
        <name>K(+)</name>
        <dbReference type="ChEBI" id="CHEBI:29103"/>
    </ligand>
</feature>
<protein>
    <submittedName>
        <fullName evidence="14">TrkH family potassium uptake protein</fullName>
    </submittedName>
</protein>
<evidence type="ECO:0000256" key="8">
    <source>
        <dbReference type="ARBA" id="ARBA00022958"/>
    </source>
</evidence>
<feature type="binding site" evidence="12">
    <location>
        <position position="111"/>
    </location>
    <ligand>
        <name>K(+)</name>
        <dbReference type="ChEBI" id="CHEBI:29103"/>
    </ligand>
</feature>
<evidence type="ECO:0000256" key="2">
    <source>
        <dbReference type="ARBA" id="ARBA00009137"/>
    </source>
</evidence>
<dbReference type="InterPro" id="IPR003445">
    <property type="entry name" value="Cat_transpt"/>
</dbReference>
<gene>
    <name evidence="14" type="ORF">IAD26_02390</name>
</gene>
<keyword evidence="9 13" id="KW-1133">Transmembrane helix</keyword>
<dbReference type="AlphaFoldDB" id="A0A9D1MYP8"/>
<feature type="transmembrane region" description="Helical" evidence="13">
    <location>
        <begin position="332"/>
        <end position="358"/>
    </location>
</feature>
<evidence type="ECO:0000256" key="11">
    <source>
        <dbReference type="ARBA" id="ARBA00023136"/>
    </source>
</evidence>
<keyword evidence="10" id="KW-0406">Ion transport</keyword>
<keyword evidence="5" id="KW-0997">Cell inner membrane</keyword>
<reference evidence="14" key="2">
    <citation type="journal article" date="2021" name="PeerJ">
        <title>Extensive microbial diversity within the chicken gut microbiome revealed by metagenomics and culture.</title>
        <authorList>
            <person name="Gilroy R."/>
            <person name="Ravi A."/>
            <person name="Getino M."/>
            <person name="Pursley I."/>
            <person name="Horton D.L."/>
            <person name="Alikhan N.F."/>
            <person name="Baker D."/>
            <person name="Gharbi K."/>
            <person name="Hall N."/>
            <person name="Watson M."/>
            <person name="Adriaenssens E.M."/>
            <person name="Foster-Nyarko E."/>
            <person name="Jarju S."/>
            <person name="Secka A."/>
            <person name="Antonio M."/>
            <person name="Oren A."/>
            <person name="Chaudhuri R.R."/>
            <person name="La Ragione R."/>
            <person name="Hildebrand F."/>
            <person name="Pallen M.J."/>
        </authorList>
    </citation>
    <scope>NUCLEOTIDE SEQUENCE</scope>
    <source>
        <strain evidence="14">CHK154-7741</strain>
    </source>
</reference>
<feature type="transmembrane region" description="Helical" evidence="13">
    <location>
        <begin position="390"/>
        <end position="413"/>
    </location>
</feature>
<evidence type="ECO:0000313" key="15">
    <source>
        <dbReference type="Proteomes" id="UP000886748"/>
    </source>
</evidence>
<feature type="binding site" evidence="12">
    <location>
        <position position="315"/>
    </location>
    <ligand>
        <name>K(+)</name>
        <dbReference type="ChEBI" id="CHEBI:29103"/>
    </ligand>
</feature>
<dbReference type="PIRSF" id="PIRSF006247">
    <property type="entry name" value="TrkH"/>
    <property type="match status" value="1"/>
</dbReference>
<evidence type="ECO:0000256" key="12">
    <source>
        <dbReference type="PIRSR" id="PIRSR006247-1"/>
    </source>
</evidence>
<comment type="similarity">
    <text evidence="2">Belongs to the TrkH potassium transport family.</text>
</comment>
<feature type="transmembrane region" description="Helical" evidence="13">
    <location>
        <begin position="12"/>
        <end position="31"/>
    </location>
</feature>
<dbReference type="PANTHER" id="PTHR32024">
    <property type="entry name" value="TRK SYSTEM POTASSIUM UPTAKE PROTEIN TRKG-RELATED"/>
    <property type="match status" value="1"/>
</dbReference>
<dbReference type="GO" id="GO:0005886">
    <property type="term" value="C:plasma membrane"/>
    <property type="evidence" value="ECO:0007669"/>
    <property type="project" value="UniProtKB-SubCell"/>
</dbReference>
<feature type="transmembrane region" description="Helical" evidence="13">
    <location>
        <begin position="176"/>
        <end position="198"/>
    </location>
</feature>
<keyword evidence="4" id="KW-1003">Cell membrane</keyword>
<evidence type="ECO:0000256" key="6">
    <source>
        <dbReference type="ARBA" id="ARBA00022538"/>
    </source>
</evidence>
<dbReference type="EMBL" id="DVOD01000018">
    <property type="protein sequence ID" value="HIU91963.1"/>
    <property type="molecule type" value="Genomic_DNA"/>
</dbReference>
<feature type="binding site" evidence="12">
    <location>
        <position position="432"/>
    </location>
    <ligand>
        <name>K(+)</name>
        <dbReference type="ChEBI" id="CHEBI:29103"/>
    </ligand>
</feature>
<keyword evidence="7 13" id="KW-0812">Transmembrane</keyword>
<evidence type="ECO:0000256" key="9">
    <source>
        <dbReference type="ARBA" id="ARBA00022989"/>
    </source>
</evidence>
<feature type="transmembrane region" description="Helical" evidence="13">
    <location>
        <begin position="420"/>
        <end position="440"/>
    </location>
</feature>
<keyword evidence="11 13" id="KW-0472">Membrane</keyword>
<feature type="binding site" evidence="12">
    <location>
        <position position="316"/>
    </location>
    <ligand>
        <name>K(+)</name>
        <dbReference type="ChEBI" id="CHEBI:29103"/>
    </ligand>
</feature>
<feature type="transmembrane region" description="Helical" evidence="13">
    <location>
        <begin position="75"/>
        <end position="94"/>
    </location>
</feature>
<dbReference type="GO" id="GO:0046872">
    <property type="term" value="F:metal ion binding"/>
    <property type="evidence" value="ECO:0007669"/>
    <property type="project" value="UniProtKB-KW"/>
</dbReference>
<feature type="binding site" evidence="12">
    <location>
        <position position="112"/>
    </location>
    <ligand>
        <name>K(+)</name>
        <dbReference type="ChEBI" id="CHEBI:29103"/>
    </ligand>
</feature>
<feature type="transmembrane region" description="Helical" evidence="13">
    <location>
        <begin position="275"/>
        <end position="292"/>
    </location>
</feature>
<evidence type="ECO:0000313" key="14">
    <source>
        <dbReference type="EMBL" id="HIU91963.1"/>
    </source>
</evidence>
<evidence type="ECO:0000256" key="10">
    <source>
        <dbReference type="ARBA" id="ARBA00023065"/>
    </source>
</evidence>
<keyword evidence="6" id="KW-0633">Potassium transport</keyword>
<dbReference type="GO" id="GO:0015379">
    <property type="term" value="F:potassium:chloride symporter activity"/>
    <property type="evidence" value="ECO:0007669"/>
    <property type="project" value="InterPro"/>
</dbReference>
<keyword evidence="12" id="KW-0479">Metal-binding</keyword>
<dbReference type="InterPro" id="IPR004772">
    <property type="entry name" value="TrkH"/>
</dbReference>
<dbReference type="PANTHER" id="PTHR32024:SF2">
    <property type="entry name" value="TRK SYSTEM POTASSIUM UPTAKE PROTEIN TRKG-RELATED"/>
    <property type="match status" value="1"/>
</dbReference>
<comment type="subcellular location">
    <subcellularLocation>
        <location evidence="1">Cell inner membrane</location>
        <topology evidence="1">Multi-pass membrane protein</topology>
    </subcellularLocation>
</comment>
<comment type="caution">
    <text evidence="14">The sequence shown here is derived from an EMBL/GenBank/DDBJ whole genome shotgun (WGS) entry which is preliminary data.</text>
</comment>
<evidence type="ECO:0000256" key="1">
    <source>
        <dbReference type="ARBA" id="ARBA00004429"/>
    </source>
</evidence>
<feature type="transmembrane region" description="Helical" evidence="13">
    <location>
        <begin position="235"/>
        <end position="255"/>
    </location>
</feature>
<evidence type="ECO:0000256" key="7">
    <source>
        <dbReference type="ARBA" id="ARBA00022692"/>
    </source>
</evidence>
<feature type="transmembrane region" description="Helical" evidence="13">
    <location>
        <begin position="135"/>
        <end position="155"/>
    </location>
</feature>
<sequence length="483" mass="53823">MRLTYIFTSLALVLRCIALVILAPAAVAVYYKDWHSIIPFVGASLLSFVLSFIFTKKSDTFENLNDIKKSEALCVVTLSWLSFSIIGMLPYIYFGLSPLNSLFESVSGITTTGATILTSFDYPKAMFFWRSMSQWLGGMGIIVLFIAILPQFAVAGRQMFFAEAPGPTEDKITPRIRHTASAVWTIYLLVTLMEIILLRLAGMPLFDAFCNSFSTLAGGGLSPNPLSIMGYGSNLINWIMIFFMFIAGVNFALIYKVYLNKKPSLLFQDEEFRTYTGIIFVFSLLIAGALYLNNTYNIFEAITSGFFQTTSIIITAGFASVDFQQWHLSAELLLFCLFFIGACAGSAGGGMKVVRWLFLFKYLRRELAKILHPNAVYPIKINKTIVPVEVIQQIIAFIFFYFLIFGISAFFIAILENNTLLGVTGSITTLGNVGPAFGALGPMGSFDVLHPFSKIICIFNMLIGRLELIPFLAMLHPDFWNIK</sequence>
<dbReference type="Pfam" id="PF02386">
    <property type="entry name" value="TrkH"/>
    <property type="match status" value="1"/>
</dbReference>
<feature type="transmembrane region" description="Helical" evidence="13">
    <location>
        <begin position="37"/>
        <end position="54"/>
    </location>
</feature>